<gene>
    <name evidence="3" type="primary">coaBC</name>
    <name evidence="7" type="ORF">SAMN05216490_3765</name>
</gene>
<keyword evidence="3" id="KW-0511">Multifunctional enzyme</keyword>
<feature type="domain" description="Flavoprotein" evidence="5">
    <location>
        <begin position="30"/>
        <end position="200"/>
    </location>
</feature>
<dbReference type="GO" id="GO:0004632">
    <property type="term" value="F:phosphopantothenate--cysteine ligase activity"/>
    <property type="evidence" value="ECO:0007669"/>
    <property type="project" value="UniProtKB-UniRule"/>
</dbReference>
<comment type="catalytic activity">
    <reaction evidence="3 4">
        <text>(R)-4'-phosphopantothenate + L-cysteine + CTP = N-[(R)-4-phosphopantothenoyl]-L-cysteine + CMP + diphosphate + H(+)</text>
        <dbReference type="Rhea" id="RHEA:19397"/>
        <dbReference type="ChEBI" id="CHEBI:10986"/>
        <dbReference type="ChEBI" id="CHEBI:15378"/>
        <dbReference type="ChEBI" id="CHEBI:33019"/>
        <dbReference type="ChEBI" id="CHEBI:35235"/>
        <dbReference type="ChEBI" id="CHEBI:37563"/>
        <dbReference type="ChEBI" id="CHEBI:59458"/>
        <dbReference type="ChEBI" id="CHEBI:60377"/>
        <dbReference type="EC" id="6.3.2.5"/>
    </reaction>
</comment>
<comment type="pathway">
    <text evidence="3 4">Cofactor biosynthesis; coenzyme A biosynthesis; CoA from (R)-pantothenate: step 2/5.</text>
</comment>
<comment type="function">
    <text evidence="3">Catalyzes two sequential steps in the biosynthesis of coenzyme A. In the first step cysteine is conjugated to 4'-phosphopantothenate to form 4-phosphopantothenoylcysteine. In the second step the latter compound is decarboxylated to form 4'-phosphopantotheine.</text>
</comment>
<dbReference type="HAMAP" id="MF_02225">
    <property type="entry name" value="CoaBC"/>
    <property type="match status" value="1"/>
</dbReference>
<dbReference type="InterPro" id="IPR003382">
    <property type="entry name" value="Flavoprotein"/>
</dbReference>
<dbReference type="Pfam" id="PF02441">
    <property type="entry name" value="Flavoprotein"/>
    <property type="match status" value="1"/>
</dbReference>
<keyword evidence="3 4" id="KW-0288">FMN</keyword>
<name>A0A1H2AW49_MUCMA</name>
<comment type="similarity">
    <text evidence="3 4">In the N-terminal section; belongs to the HFCD (homo-oligomeric flavin containing Cys decarboxylase) superfamily.</text>
</comment>
<dbReference type="GO" id="GO:0046872">
    <property type="term" value="F:metal ion binding"/>
    <property type="evidence" value="ECO:0007669"/>
    <property type="project" value="UniProtKB-KW"/>
</dbReference>
<evidence type="ECO:0000256" key="3">
    <source>
        <dbReference type="HAMAP-Rule" id="MF_02225"/>
    </source>
</evidence>
<accession>A0A1H2AW49</accession>
<feature type="domain" description="DNA/pantothenate metabolism flavoprotein C-terminal" evidence="6">
    <location>
        <begin position="211"/>
        <end position="421"/>
    </location>
</feature>
<dbReference type="EC" id="4.1.1.36" evidence="3"/>
<evidence type="ECO:0000256" key="2">
    <source>
        <dbReference type="ARBA" id="ARBA00023239"/>
    </source>
</evidence>
<dbReference type="InterPro" id="IPR035929">
    <property type="entry name" value="CoaB-like_sf"/>
</dbReference>
<comment type="catalytic activity">
    <reaction evidence="3 4">
        <text>N-[(R)-4-phosphopantothenoyl]-L-cysteine + H(+) = (R)-4'-phosphopantetheine + CO2</text>
        <dbReference type="Rhea" id="RHEA:16793"/>
        <dbReference type="ChEBI" id="CHEBI:15378"/>
        <dbReference type="ChEBI" id="CHEBI:16526"/>
        <dbReference type="ChEBI" id="CHEBI:59458"/>
        <dbReference type="ChEBI" id="CHEBI:61723"/>
        <dbReference type="EC" id="4.1.1.36"/>
    </reaction>
</comment>
<reference evidence="7 8" key="1">
    <citation type="submission" date="2016-10" db="EMBL/GenBank/DDBJ databases">
        <authorList>
            <person name="de Groot N.N."/>
        </authorList>
    </citation>
    <scope>NUCLEOTIDE SEQUENCE [LARGE SCALE GENOMIC DNA]</scope>
    <source>
        <strain evidence="7 8">MP1X4</strain>
    </source>
</reference>
<feature type="binding site" evidence="3">
    <location>
        <position position="363"/>
    </location>
    <ligand>
        <name>CTP</name>
        <dbReference type="ChEBI" id="CHEBI:37563"/>
    </ligand>
</feature>
<comment type="cofactor">
    <cofactor evidence="3">
        <name>Mg(2+)</name>
        <dbReference type="ChEBI" id="CHEBI:18420"/>
    </cofactor>
</comment>
<dbReference type="GO" id="GO:0010181">
    <property type="term" value="F:FMN binding"/>
    <property type="evidence" value="ECO:0007669"/>
    <property type="project" value="UniProtKB-UniRule"/>
</dbReference>
<dbReference type="GO" id="GO:0004633">
    <property type="term" value="F:phosphopantothenoylcysteine decarboxylase activity"/>
    <property type="evidence" value="ECO:0007669"/>
    <property type="project" value="UniProtKB-UniRule"/>
</dbReference>
<dbReference type="Gene3D" id="3.40.50.10300">
    <property type="entry name" value="CoaB-like"/>
    <property type="match status" value="1"/>
</dbReference>
<dbReference type="InterPro" id="IPR007085">
    <property type="entry name" value="DNA/pantothenate-metab_flavo_C"/>
</dbReference>
<keyword evidence="2 3" id="KW-0456">Lyase</keyword>
<keyword evidence="1 3" id="KW-0210">Decarboxylase</keyword>
<dbReference type="SUPFAM" id="SSF52507">
    <property type="entry name" value="Homo-oligomeric flavin-containing Cys decarboxylases, HFCD"/>
    <property type="match status" value="1"/>
</dbReference>
<dbReference type="PANTHER" id="PTHR14359">
    <property type="entry name" value="HOMO-OLIGOMERIC FLAVIN CONTAINING CYS DECARBOXYLASE FAMILY"/>
    <property type="match status" value="1"/>
</dbReference>
<feature type="binding site" evidence="3">
    <location>
        <position position="304"/>
    </location>
    <ligand>
        <name>CTP</name>
        <dbReference type="ChEBI" id="CHEBI:37563"/>
    </ligand>
</feature>
<feature type="binding site" evidence="3">
    <location>
        <position position="367"/>
    </location>
    <ligand>
        <name>CTP</name>
        <dbReference type="ChEBI" id="CHEBI:37563"/>
    </ligand>
</feature>
<proteinExistence type="inferred from homology"/>
<dbReference type="STRING" id="652787.SAMN05216490_3765"/>
<evidence type="ECO:0000259" key="6">
    <source>
        <dbReference type="Pfam" id="PF04127"/>
    </source>
</evidence>
<sequence>MKLPIRGVFFVSFNYYSPFRGLGGFMLENKKIVLGICGSIAAYKSATLVRLLIKAGANVQVVMTPEATDFITPLTLSTLSKNPVLVDYFTPETGEWNNHVELGLWADLFLIAPASANTLAKMAGGLCDNLLTAIYLSAKCPVYFAPAMDLDMWKHSSTVENVDRLISFGNVLIKPGNGELASGLHGEGRMAEPEEIIDFISADLKKGLPLVNQKILVTAGPTYEAIDPVRFIGNHSSGKMGFAIADELVKLGADVVLVTGPTAQVSHQRAVKRVDVTSAAQMLAACEQYYADVKACIMSAAVADYTPVNVADQKIKKQGRNLNIELKTTVDILRTLGEKKHADQYLVGFALETNDEEQNAILKLKKKNLDFIVLNSLNDTGAGFKGDTNKITIIDSNLQKTIYDLKSKDEVALDICNKLVELIKG</sequence>
<dbReference type="InterPro" id="IPR005252">
    <property type="entry name" value="CoaBC"/>
</dbReference>
<dbReference type="Pfam" id="PF04127">
    <property type="entry name" value="DFP"/>
    <property type="match status" value="1"/>
</dbReference>
<keyword evidence="3 4" id="KW-0436">Ligase</keyword>
<dbReference type="PANTHER" id="PTHR14359:SF6">
    <property type="entry name" value="PHOSPHOPANTOTHENOYLCYSTEINE DECARBOXYLASE"/>
    <property type="match status" value="1"/>
</dbReference>
<keyword evidence="3" id="KW-0460">Magnesium</keyword>
<evidence type="ECO:0000259" key="5">
    <source>
        <dbReference type="Pfam" id="PF02441"/>
    </source>
</evidence>
<protein>
    <recommendedName>
        <fullName evidence="3">Coenzyme A biosynthesis bifunctional protein CoaBC</fullName>
    </recommendedName>
    <alternativeName>
        <fullName evidence="3">DNA/pantothenate metabolism flavoprotein</fullName>
    </alternativeName>
    <alternativeName>
        <fullName evidence="3">Phosphopantothenoylcysteine synthetase/decarboxylase</fullName>
        <shortName evidence="3">PPCS-PPCDC</shortName>
    </alternativeName>
    <domain>
        <recommendedName>
            <fullName evidence="3">Phosphopantothenoylcysteine decarboxylase</fullName>
            <shortName evidence="3">PPC decarboxylase</shortName>
            <shortName evidence="3">PPC-DC</shortName>
            <ecNumber evidence="3">4.1.1.36</ecNumber>
        </recommendedName>
        <alternativeName>
            <fullName evidence="3">CoaC</fullName>
        </alternativeName>
    </domain>
    <domain>
        <recommendedName>
            <fullName evidence="3">Phosphopantothenate--cysteine ligase</fullName>
            <ecNumber evidence="3">6.3.2.5</ecNumber>
        </recommendedName>
        <alternativeName>
            <fullName evidence="3">CoaB</fullName>
        </alternativeName>
        <alternativeName>
            <fullName evidence="3">Phosphopantothenoylcysteine synthetase</fullName>
            <shortName evidence="3">PPC synthetase</shortName>
            <shortName evidence="3">PPC-S</shortName>
        </alternativeName>
    </domain>
</protein>
<keyword evidence="3 4" id="KW-0285">Flavoprotein</keyword>
<feature type="binding site" evidence="3">
    <location>
        <position position="314"/>
    </location>
    <ligand>
        <name>CTP</name>
        <dbReference type="ChEBI" id="CHEBI:37563"/>
    </ligand>
</feature>
<dbReference type="GO" id="GO:0071513">
    <property type="term" value="C:phosphopantothenoylcysteine decarboxylase complex"/>
    <property type="evidence" value="ECO:0007669"/>
    <property type="project" value="TreeGrafter"/>
</dbReference>
<comment type="cofactor">
    <cofactor evidence="3">
        <name>FMN</name>
        <dbReference type="ChEBI" id="CHEBI:58210"/>
    </cofactor>
    <text evidence="3">Binds 1 FMN per subunit.</text>
</comment>
<organism evidence="7 8">
    <name type="scientific">Mucilaginibacter mallensis</name>
    <dbReference type="NCBI Taxonomy" id="652787"/>
    <lineage>
        <taxon>Bacteria</taxon>
        <taxon>Pseudomonadati</taxon>
        <taxon>Bacteroidota</taxon>
        <taxon>Sphingobacteriia</taxon>
        <taxon>Sphingobacteriales</taxon>
        <taxon>Sphingobacteriaceae</taxon>
        <taxon>Mucilaginibacter</taxon>
    </lineage>
</organism>
<dbReference type="UniPathway" id="UPA00241">
    <property type="reaction ID" value="UER00353"/>
</dbReference>
<keyword evidence="8" id="KW-1185">Reference proteome</keyword>
<dbReference type="Proteomes" id="UP000199679">
    <property type="component" value="Chromosome I"/>
</dbReference>
<dbReference type="EC" id="6.3.2.5" evidence="3"/>
<dbReference type="AlphaFoldDB" id="A0A1H2AW49"/>
<feature type="binding site" evidence="3">
    <location>
        <position position="349"/>
    </location>
    <ligand>
        <name>CTP</name>
        <dbReference type="ChEBI" id="CHEBI:37563"/>
    </ligand>
</feature>
<evidence type="ECO:0000313" key="8">
    <source>
        <dbReference type="Proteomes" id="UP000199679"/>
    </source>
</evidence>
<comment type="caution">
    <text evidence="3">Lacks conserved residue(s) required for the propagation of feature annotation.</text>
</comment>
<comment type="pathway">
    <text evidence="3 4">Cofactor biosynthesis; coenzyme A biosynthesis; CoA from (R)-pantothenate: step 3/5.</text>
</comment>
<dbReference type="Gene3D" id="3.40.50.1950">
    <property type="entry name" value="Flavin prenyltransferase-like"/>
    <property type="match status" value="1"/>
</dbReference>
<evidence type="ECO:0000256" key="1">
    <source>
        <dbReference type="ARBA" id="ARBA00022793"/>
    </source>
</evidence>
<dbReference type="SUPFAM" id="SSF102645">
    <property type="entry name" value="CoaB-like"/>
    <property type="match status" value="1"/>
</dbReference>
<dbReference type="EMBL" id="LT629740">
    <property type="protein sequence ID" value="SDT50260.1"/>
    <property type="molecule type" value="Genomic_DNA"/>
</dbReference>
<keyword evidence="3" id="KW-0479">Metal-binding</keyword>
<evidence type="ECO:0000313" key="7">
    <source>
        <dbReference type="EMBL" id="SDT50260.1"/>
    </source>
</evidence>
<dbReference type="InterPro" id="IPR036551">
    <property type="entry name" value="Flavin_trans-like"/>
</dbReference>
<dbReference type="NCBIfam" id="TIGR00521">
    <property type="entry name" value="coaBC_dfp"/>
    <property type="match status" value="1"/>
</dbReference>
<feature type="region of interest" description="Phosphopantothenoylcysteine decarboxylase" evidence="3">
    <location>
        <begin position="1"/>
        <end position="214"/>
    </location>
</feature>
<comment type="function">
    <text evidence="4">Catalyzes two steps in the biosynthesis of coenzyme A. In the first step cysteine is conjugated to 4'-phosphopantothenate to form 4-phosphopantothenoylcysteine, in the latter compound is decarboxylated to form 4'-phosphopantotheine.</text>
</comment>
<dbReference type="GO" id="GO:0015937">
    <property type="term" value="P:coenzyme A biosynthetic process"/>
    <property type="evidence" value="ECO:0007669"/>
    <property type="project" value="UniProtKB-UniRule"/>
</dbReference>
<evidence type="ECO:0000256" key="4">
    <source>
        <dbReference type="RuleBase" id="RU364078"/>
    </source>
</evidence>
<dbReference type="GO" id="GO:0015941">
    <property type="term" value="P:pantothenate catabolic process"/>
    <property type="evidence" value="ECO:0007669"/>
    <property type="project" value="InterPro"/>
</dbReference>
<feature type="region of interest" description="Phosphopantothenate--cysteine ligase" evidence="3">
    <location>
        <begin position="215"/>
        <end position="425"/>
    </location>
</feature>
<comment type="similarity">
    <text evidence="3 4">In the C-terminal section; belongs to the PPC synthetase family.</text>
</comment>